<dbReference type="SMART" id="SM00177">
    <property type="entry name" value="ARF"/>
    <property type="match status" value="1"/>
</dbReference>
<dbReference type="Pfam" id="PF00071">
    <property type="entry name" value="Ras"/>
    <property type="match status" value="1"/>
</dbReference>
<dbReference type="SMART" id="SM00176">
    <property type="entry name" value="RAN"/>
    <property type="match status" value="1"/>
</dbReference>
<organism evidence="6 7">
    <name type="scientific">Clonorchis sinensis</name>
    <name type="common">Chinese liver fluke</name>
    <dbReference type="NCBI Taxonomy" id="79923"/>
    <lineage>
        <taxon>Eukaryota</taxon>
        <taxon>Metazoa</taxon>
        <taxon>Spiralia</taxon>
        <taxon>Lophotrochozoa</taxon>
        <taxon>Platyhelminthes</taxon>
        <taxon>Trematoda</taxon>
        <taxon>Digenea</taxon>
        <taxon>Opisthorchiida</taxon>
        <taxon>Opisthorchiata</taxon>
        <taxon>Opisthorchiidae</taxon>
        <taxon>Clonorchis</taxon>
    </lineage>
</organism>
<protein>
    <submittedName>
        <fullName evidence="6">Ras and EF-hand domain-containing protein</fullName>
    </submittedName>
</protein>
<comment type="caution">
    <text evidence="6">The sequence shown here is derived from an EMBL/GenBank/DDBJ whole genome shotgun (WGS) entry which is preliminary data.</text>
</comment>
<name>A0A8T1MMY4_CLOSI</name>
<dbReference type="InterPro" id="IPR001806">
    <property type="entry name" value="Small_GTPase"/>
</dbReference>
<accession>A0A8T1MMY4</accession>
<feature type="non-terminal residue" evidence="6">
    <location>
        <position position="1"/>
    </location>
</feature>
<dbReference type="CDD" id="cd00154">
    <property type="entry name" value="Rab"/>
    <property type="match status" value="1"/>
</dbReference>
<evidence type="ECO:0000313" key="7">
    <source>
        <dbReference type="Proteomes" id="UP000286415"/>
    </source>
</evidence>
<feature type="coiled-coil region" evidence="4">
    <location>
        <begin position="171"/>
        <end position="330"/>
    </location>
</feature>
<dbReference type="SMART" id="SM00054">
    <property type="entry name" value="EFh"/>
    <property type="match status" value="2"/>
</dbReference>
<keyword evidence="4" id="KW-0175">Coiled coil</keyword>
<evidence type="ECO:0000313" key="6">
    <source>
        <dbReference type="EMBL" id="KAG5450272.1"/>
    </source>
</evidence>
<dbReference type="PROSITE" id="PS51419">
    <property type="entry name" value="RAB"/>
    <property type="match status" value="1"/>
</dbReference>
<reference evidence="6 7" key="1">
    <citation type="journal article" date="2018" name="Biotechnol. Adv.">
        <title>Improved genomic resources and new bioinformatic workflow for the carcinogenic parasite Clonorchis sinensis: Biotechnological implications.</title>
        <authorList>
            <person name="Wang D."/>
            <person name="Korhonen P.K."/>
            <person name="Gasser R.B."/>
            <person name="Young N.D."/>
        </authorList>
    </citation>
    <scope>NUCLEOTIDE SEQUENCE [LARGE SCALE GENOMIC DNA]</scope>
    <source>
        <strain evidence="6">Cs-k2</strain>
    </source>
</reference>
<sequence>GKVYFVLCCQDMESDSSVIGEARILFSLCDPDGRGFITRQDFDRVKEHLPLEDDQLDAIFDVLDENNEGYVTSEVFLKGFGQFFSKNREDRSVEISGSSGQDSDEENHKHALKAVGADVLLKDYEQISRIWKQLKRDNPPLLSDFERMLTGIAKELETAKSEHQTMDQTIQKKLCKQEEHLSRMYEELEQQLNQEKERLSAQEREKERKVREELMKKVQFEERLAADLTTQYEEALARLEEIGNIHAMTQQERDQLTQEKDTLEKRLQDTQSALEDCKEYIATLQKKAREDKRNRAKAAIELSQNIALERENLVRQLDSLRLINRKLLDDREERNHRRVSGTVQSTSILREGETIPLPLTDPEEPGKYGTVICRIRPDHVGLVCDTEFGKTDSRSMDSTGISKARRGSIMAAYFGPALPRRGSSENDLIGITEAGEVDNEEVFKTVRWSSVQGPFGSVDEVKVGTVRPGSVAVDQLSFRSNDDAVSRSQMAQRVFKVTFVGDSNVGKSSIIHRFVEGEFKSNLGATVGVDVNTKFVECDNVNVILQLWDTAGLERFRGLTRQYYRRADAVILVYDVTNTQSFLSVRKWVQEVRDNTDEYTVLMILSNKLDLLPEVPSEQYPTTNDLDALCKENDAIGFEVSAASGQNIELAFNDLTKILMVKEDFKLKNVLELKEKEPPPKKSCCGR</sequence>
<dbReference type="Gene3D" id="1.10.238.10">
    <property type="entry name" value="EF-hand"/>
    <property type="match status" value="1"/>
</dbReference>
<feature type="domain" description="EF-hand" evidence="5">
    <location>
        <begin position="51"/>
        <end position="86"/>
    </location>
</feature>
<dbReference type="FunFam" id="3.40.50.300:FF:001129">
    <property type="entry name" value="ras-related protein Rab-44 isoform X2"/>
    <property type="match status" value="1"/>
</dbReference>
<proteinExistence type="predicted"/>
<gene>
    <name evidence="6" type="ORF">CSKR_103119</name>
</gene>
<keyword evidence="1" id="KW-0547">Nucleotide-binding</keyword>
<dbReference type="InterPro" id="IPR005225">
    <property type="entry name" value="Small_GTP-bd"/>
</dbReference>
<keyword evidence="2" id="KW-0342">GTP-binding</keyword>
<dbReference type="InterPro" id="IPR050227">
    <property type="entry name" value="Rab"/>
</dbReference>
<dbReference type="Gene3D" id="3.40.50.300">
    <property type="entry name" value="P-loop containing nucleotide triphosphate hydrolases"/>
    <property type="match status" value="1"/>
</dbReference>
<dbReference type="PANTHER" id="PTHR47977">
    <property type="entry name" value="RAS-RELATED PROTEIN RAB"/>
    <property type="match status" value="1"/>
</dbReference>
<reference evidence="6 7" key="2">
    <citation type="journal article" date="2021" name="Genomics">
        <title>High-quality reference genome for Clonorchis sinensis.</title>
        <authorList>
            <person name="Young N.D."/>
            <person name="Stroehlein A.J."/>
            <person name="Kinkar L."/>
            <person name="Wang T."/>
            <person name="Sohn W.M."/>
            <person name="Chang B.C.H."/>
            <person name="Kaur P."/>
            <person name="Weisz D."/>
            <person name="Dudchenko O."/>
            <person name="Aiden E.L."/>
            <person name="Korhonen P.K."/>
            <person name="Gasser R.B."/>
        </authorList>
    </citation>
    <scope>NUCLEOTIDE SEQUENCE [LARGE SCALE GENOMIC DNA]</scope>
    <source>
        <strain evidence="6">Cs-k2</strain>
    </source>
</reference>
<keyword evidence="7" id="KW-1185">Reference proteome</keyword>
<dbReference type="GO" id="GO:0005525">
    <property type="term" value="F:GTP binding"/>
    <property type="evidence" value="ECO:0007669"/>
    <property type="project" value="UniProtKB-KW"/>
</dbReference>
<dbReference type="PROSITE" id="PS50222">
    <property type="entry name" value="EF_HAND_2"/>
    <property type="match status" value="1"/>
</dbReference>
<evidence type="ECO:0000256" key="2">
    <source>
        <dbReference type="ARBA" id="ARBA00023134"/>
    </source>
</evidence>
<dbReference type="NCBIfam" id="TIGR00231">
    <property type="entry name" value="small_GTP"/>
    <property type="match status" value="1"/>
</dbReference>
<dbReference type="PRINTS" id="PR00449">
    <property type="entry name" value="RASTRNSFRMNG"/>
</dbReference>
<evidence type="ECO:0000256" key="3">
    <source>
        <dbReference type="ARBA" id="ARBA00023288"/>
    </source>
</evidence>
<dbReference type="Pfam" id="PF13499">
    <property type="entry name" value="EF-hand_7"/>
    <property type="match status" value="1"/>
</dbReference>
<dbReference type="PROSITE" id="PS51421">
    <property type="entry name" value="RAS"/>
    <property type="match status" value="1"/>
</dbReference>
<dbReference type="GO" id="GO:0003924">
    <property type="term" value="F:GTPase activity"/>
    <property type="evidence" value="ECO:0007669"/>
    <property type="project" value="InterPro"/>
</dbReference>
<dbReference type="AlphaFoldDB" id="A0A8T1MMY4"/>
<dbReference type="Proteomes" id="UP000286415">
    <property type="component" value="Unassembled WGS sequence"/>
</dbReference>
<dbReference type="InterPro" id="IPR011992">
    <property type="entry name" value="EF-hand-dom_pair"/>
</dbReference>
<dbReference type="SMART" id="SM00173">
    <property type="entry name" value="RAS"/>
    <property type="match status" value="1"/>
</dbReference>
<dbReference type="SMART" id="SM00175">
    <property type="entry name" value="RAB"/>
    <property type="match status" value="1"/>
</dbReference>
<dbReference type="EMBL" id="NIRI02000042">
    <property type="protein sequence ID" value="KAG5450272.1"/>
    <property type="molecule type" value="Genomic_DNA"/>
</dbReference>
<evidence type="ECO:0000256" key="4">
    <source>
        <dbReference type="SAM" id="Coils"/>
    </source>
</evidence>
<dbReference type="SMART" id="SM00174">
    <property type="entry name" value="RHO"/>
    <property type="match status" value="1"/>
</dbReference>
<evidence type="ECO:0000256" key="1">
    <source>
        <dbReference type="ARBA" id="ARBA00022741"/>
    </source>
</evidence>
<dbReference type="InterPro" id="IPR002048">
    <property type="entry name" value="EF_hand_dom"/>
</dbReference>
<evidence type="ECO:0000259" key="5">
    <source>
        <dbReference type="PROSITE" id="PS50222"/>
    </source>
</evidence>
<dbReference type="InterPro" id="IPR027417">
    <property type="entry name" value="P-loop_NTPase"/>
</dbReference>
<dbReference type="SUPFAM" id="SSF52540">
    <property type="entry name" value="P-loop containing nucleoside triphosphate hydrolases"/>
    <property type="match status" value="1"/>
</dbReference>
<dbReference type="GO" id="GO:0005509">
    <property type="term" value="F:calcium ion binding"/>
    <property type="evidence" value="ECO:0007669"/>
    <property type="project" value="InterPro"/>
</dbReference>
<keyword evidence="3" id="KW-0449">Lipoprotein</keyword>
<dbReference type="SUPFAM" id="SSF47473">
    <property type="entry name" value="EF-hand"/>
    <property type="match status" value="1"/>
</dbReference>
<dbReference type="OrthoDB" id="9989112at2759"/>